<keyword evidence="3" id="KW-1185">Reference proteome</keyword>
<dbReference type="OrthoDB" id="510669at2"/>
<dbReference type="InterPro" id="IPR025375">
    <property type="entry name" value="DUF4365"/>
</dbReference>
<evidence type="ECO:0000259" key="1">
    <source>
        <dbReference type="Pfam" id="PF14280"/>
    </source>
</evidence>
<dbReference type="RefSeq" id="WP_083540797.1">
    <property type="nucleotide sequence ID" value="NZ_FNNS01000024.1"/>
</dbReference>
<name>A0A1M6M0H1_9FLAO</name>
<organism evidence="2 3">
    <name type="scientific">Aequorivita viscosa</name>
    <dbReference type="NCBI Taxonomy" id="797419"/>
    <lineage>
        <taxon>Bacteria</taxon>
        <taxon>Pseudomonadati</taxon>
        <taxon>Bacteroidota</taxon>
        <taxon>Flavobacteriia</taxon>
        <taxon>Flavobacteriales</taxon>
        <taxon>Flavobacteriaceae</taxon>
        <taxon>Aequorivita</taxon>
    </lineage>
</organism>
<dbReference type="EMBL" id="FQYV01000025">
    <property type="protein sequence ID" value="SHJ76989.1"/>
    <property type="molecule type" value="Genomic_DNA"/>
</dbReference>
<evidence type="ECO:0000313" key="2">
    <source>
        <dbReference type="EMBL" id="SHJ76989.1"/>
    </source>
</evidence>
<feature type="domain" description="DUF4365" evidence="1">
    <location>
        <begin position="41"/>
        <end position="173"/>
    </location>
</feature>
<dbReference type="Proteomes" id="UP000184172">
    <property type="component" value="Unassembled WGS sequence"/>
</dbReference>
<evidence type="ECO:0000313" key="3">
    <source>
        <dbReference type="Proteomes" id="UP000184172"/>
    </source>
</evidence>
<accession>A0A1M6M0H1</accession>
<protein>
    <recommendedName>
        <fullName evidence="1">DUF4365 domain-containing protein</fullName>
    </recommendedName>
</protein>
<proteinExistence type="predicted"/>
<dbReference type="STRING" id="797419.SAMN05216556_12448"/>
<dbReference type="Pfam" id="PF14280">
    <property type="entry name" value="DUF4365"/>
    <property type="match status" value="1"/>
</dbReference>
<dbReference type="AlphaFoldDB" id="A0A1M6M0H1"/>
<sequence>MKGLSLITLKYKPLGHNLRKLAKKSINKKIRTREHVIADFSANHIEYYSLKNNFSVEHFEKDYGYDVNIYTYNDDGEFENGTIFIQLKATDSPKFVRKNKYISFPIDKRDLNLWLFEPYPCIFVLYDAKIEKSYWIYIQAYFEKIIDFDINSVKKSYSVNIPISNTINENVIKNFQTYKNNILDQIEGKIEHLE</sequence>
<reference evidence="3" key="1">
    <citation type="submission" date="2016-11" db="EMBL/GenBank/DDBJ databases">
        <authorList>
            <person name="Varghese N."/>
            <person name="Submissions S."/>
        </authorList>
    </citation>
    <scope>NUCLEOTIDE SEQUENCE [LARGE SCALE GENOMIC DNA]</scope>
    <source>
        <strain evidence="3">DSM 26349</strain>
    </source>
</reference>
<gene>
    <name evidence="2" type="ORF">SAMN04487908_12512</name>
</gene>